<evidence type="ECO:0000313" key="2">
    <source>
        <dbReference type="EMBL" id="GBG69041.1"/>
    </source>
</evidence>
<evidence type="ECO:0000256" key="1">
    <source>
        <dbReference type="SAM" id="MobiDB-lite"/>
    </source>
</evidence>
<keyword evidence="3" id="KW-1185">Reference proteome</keyword>
<comment type="caution">
    <text evidence="2">The sequence shown here is derived from an EMBL/GenBank/DDBJ whole genome shotgun (WGS) entry which is preliminary data.</text>
</comment>
<feature type="compositionally biased region" description="Low complexity" evidence="1">
    <location>
        <begin position="1"/>
        <end position="17"/>
    </location>
</feature>
<dbReference type="EMBL" id="BFEA01000109">
    <property type="protein sequence ID" value="GBG69041.1"/>
    <property type="molecule type" value="Genomic_DNA"/>
</dbReference>
<organism evidence="2 3">
    <name type="scientific">Chara braunii</name>
    <name type="common">Braun's stonewort</name>
    <dbReference type="NCBI Taxonomy" id="69332"/>
    <lineage>
        <taxon>Eukaryota</taxon>
        <taxon>Viridiplantae</taxon>
        <taxon>Streptophyta</taxon>
        <taxon>Charophyceae</taxon>
        <taxon>Charales</taxon>
        <taxon>Characeae</taxon>
        <taxon>Chara</taxon>
    </lineage>
</organism>
<reference evidence="2 3" key="1">
    <citation type="journal article" date="2018" name="Cell">
        <title>The Chara Genome: Secondary Complexity and Implications for Plant Terrestrialization.</title>
        <authorList>
            <person name="Nishiyama T."/>
            <person name="Sakayama H."/>
            <person name="Vries J.D."/>
            <person name="Buschmann H."/>
            <person name="Saint-Marcoux D."/>
            <person name="Ullrich K.K."/>
            <person name="Haas F.B."/>
            <person name="Vanderstraeten L."/>
            <person name="Becker D."/>
            <person name="Lang D."/>
            <person name="Vosolsobe S."/>
            <person name="Rombauts S."/>
            <person name="Wilhelmsson P.K.I."/>
            <person name="Janitza P."/>
            <person name="Kern R."/>
            <person name="Heyl A."/>
            <person name="Rumpler F."/>
            <person name="Villalobos L.I.A.C."/>
            <person name="Clay J.M."/>
            <person name="Skokan R."/>
            <person name="Toyoda A."/>
            <person name="Suzuki Y."/>
            <person name="Kagoshima H."/>
            <person name="Schijlen E."/>
            <person name="Tajeshwar N."/>
            <person name="Catarino B."/>
            <person name="Hetherington A.J."/>
            <person name="Saltykova A."/>
            <person name="Bonnot C."/>
            <person name="Breuninger H."/>
            <person name="Symeonidi A."/>
            <person name="Radhakrishnan G.V."/>
            <person name="Van Nieuwerburgh F."/>
            <person name="Deforce D."/>
            <person name="Chang C."/>
            <person name="Karol K.G."/>
            <person name="Hedrich R."/>
            <person name="Ulvskov P."/>
            <person name="Glockner G."/>
            <person name="Delwiche C.F."/>
            <person name="Petrasek J."/>
            <person name="Van de Peer Y."/>
            <person name="Friml J."/>
            <person name="Beilby M."/>
            <person name="Dolan L."/>
            <person name="Kohara Y."/>
            <person name="Sugano S."/>
            <person name="Fujiyama A."/>
            <person name="Delaux P.-M."/>
            <person name="Quint M."/>
            <person name="TheiBen G."/>
            <person name="Hagemann M."/>
            <person name="Harholt J."/>
            <person name="Dunand C."/>
            <person name="Zachgo S."/>
            <person name="Langdale J."/>
            <person name="Maumus F."/>
            <person name="Straeten D.V.D."/>
            <person name="Gould S.B."/>
            <person name="Rensing S.A."/>
        </authorList>
    </citation>
    <scope>NUCLEOTIDE SEQUENCE [LARGE SCALE GENOMIC DNA]</scope>
    <source>
        <strain evidence="2 3">S276</strain>
    </source>
</reference>
<feature type="compositionally biased region" description="Polar residues" evidence="1">
    <location>
        <begin position="64"/>
        <end position="75"/>
    </location>
</feature>
<proteinExistence type="predicted"/>
<dbReference type="Gramene" id="GBG69041">
    <property type="protein sequence ID" value="GBG69041"/>
    <property type="gene ID" value="CBR_g3739"/>
</dbReference>
<name>A0A388KG72_CHABU</name>
<evidence type="ECO:0000313" key="3">
    <source>
        <dbReference type="Proteomes" id="UP000265515"/>
    </source>
</evidence>
<feature type="compositionally biased region" description="Low complexity" evidence="1">
    <location>
        <begin position="51"/>
        <end position="63"/>
    </location>
</feature>
<accession>A0A388KG72</accession>
<sequence length="82" mass="8198">MIRTTTQTRGGRSTAARIPTLQVPNGPAKVCAMRNPGAKAPSGSEAQPIGSRASTAASSRTSTIQALSRAKSTAGTAGEATD</sequence>
<dbReference type="AlphaFoldDB" id="A0A388KG72"/>
<feature type="region of interest" description="Disordered" evidence="1">
    <location>
        <begin position="1"/>
        <end position="82"/>
    </location>
</feature>
<protein>
    <submittedName>
        <fullName evidence="2">Uncharacterized protein</fullName>
    </submittedName>
</protein>
<dbReference type="Proteomes" id="UP000265515">
    <property type="component" value="Unassembled WGS sequence"/>
</dbReference>
<gene>
    <name evidence="2" type="ORF">CBR_g3739</name>
</gene>